<feature type="region of interest" description="Disordered" evidence="1">
    <location>
        <begin position="55"/>
        <end position="82"/>
    </location>
</feature>
<organism evidence="2 3">
    <name type="scientific">Paractinoplanes deccanensis</name>
    <dbReference type="NCBI Taxonomy" id="113561"/>
    <lineage>
        <taxon>Bacteria</taxon>
        <taxon>Bacillati</taxon>
        <taxon>Actinomycetota</taxon>
        <taxon>Actinomycetes</taxon>
        <taxon>Micromonosporales</taxon>
        <taxon>Micromonosporaceae</taxon>
        <taxon>Paractinoplanes</taxon>
    </lineage>
</organism>
<keyword evidence="3" id="KW-1185">Reference proteome</keyword>
<dbReference type="EMBL" id="BOMI01000067">
    <property type="protein sequence ID" value="GID74978.1"/>
    <property type="molecule type" value="Genomic_DNA"/>
</dbReference>
<evidence type="ECO:0000313" key="2">
    <source>
        <dbReference type="EMBL" id="GID74978.1"/>
    </source>
</evidence>
<gene>
    <name evidence="2" type="ORF">Ade02nite_36190</name>
</gene>
<proteinExistence type="predicted"/>
<evidence type="ECO:0000256" key="1">
    <source>
        <dbReference type="SAM" id="MobiDB-lite"/>
    </source>
</evidence>
<protein>
    <submittedName>
        <fullName evidence="2">Uncharacterized protein</fullName>
    </submittedName>
</protein>
<accession>A0ABQ3Y4R7</accession>
<sequence>MGAAYAVCRAAKVRSAPLTRRTTLSTRSCFTDVTAPRYDPSAPYRKIPGEQRVLPHARKRNRAPTRRRAAAHAKRVRLALTE</sequence>
<name>A0ABQ3Y4R7_9ACTN</name>
<dbReference type="Proteomes" id="UP000609879">
    <property type="component" value="Unassembled WGS sequence"/>
</dbReference>
<reference evidence="2 3" key="1">
    <citation type="submission" date="2021-01" db="EMBL/GenBank/DDBJ databases">
        <title>Whole genome shotgun sequence of Actinoplanes deccanensis NBRC 13994.</title>
        <authorList>
            <person name="Komaki H."/>
            <person name="Tamura T."/>
        </authorList>
    </citation>
    <scope>NUCLEOTIDE SEQUENCE [LARGE SCALE GENOMIC DNA]</scope>
    <source>
        <strain evidence="2 3">NBRC 13994</strain>
    </source>
</reference>
<comment type="caution">
    <text evidence="2">The sequence shown here is derived from an EMBL/GenBank/DDBJ whole genome shotgun (WGS) entry which is preliminary data.</text>
</comment>
<evidence type="ECO:0000313" key="3">
    <source>
        <dbReference type="Proteomes" id="UP000609879"/>
    </source>
</evidence>